<reference evidence="2" key="1">
    <citation type="submission" date="2017-09" db="EMBL/GenBank/DDBJ databases">
        <title>Depth-based differentiation of microbial function through sediment-hosted aquifers and enrichment of novel symbionts in the deep terrestrial subsurface.</title>
        <authorList>
            <person name="Probst A.J."/>
            <person name="Ladd B."/>
            <person name="Jarett J.K."/>
            <person name="Geller-Mcgrath D.E."/>
            <person name="Sieber C.M.K."/>
            <person name="Emerson J.B."/>
            <person name="Anantharaman K."/>
            <person name="Thomas B.C."/>
            <person name="Malmstrom R."/>
            <person name="Stieglmeier M."/>
            <person name="Klingl A."/>
            <person name="Woyke T."/>
            <person name="Ryan C.M."/>
            <person name="Banfield J.F."/>
        </authorList>
    </citation>
    <scope>NUCLEOTIDE SEQUENCE [LARGE SCALE GENOMIC DNA]</scope>
</reference>
<protein>
    <submittedName>
        <fullName evidence="1">Uncharacterized protein</fullName>
    </submittedName>
</protein>
<comment type="caution">
    <text evidence="1">The sequence shown here is derived from an EMBL/GenBank/DDBJ whole genome shotgun (WGS) entry which is preliminary data.</text>
</comment>
<dbReference type="Proteomes" id="UP000229972">
    <property type="component" value="Unassembled WGS sequence"/>
</dbReference>
<sequence length="85" mass="9747">MIKACLSISEEVMITDLHLNPAASYLEKDGCYVIYLDFNYLFLRGTAAEYFSRLLALFDNPAGEAVPKEFIKYLFIKKIITEKKS</sequence>
<accession>A0A2H0V890</accession>
<organism evidence="1 2">
    <name type="scientific">Candidatus Falkowbacteria bacterium CG10_big_fil_rev_8_21_14_0_10_37_18</name>
    <dbReference type="NCBI Taxonomy" id="1974562"/>
    <lineage>
        <taxon>Bacteria</taxon>
        <taxon>Candidatus Falkowiibacteriota</taxon>
    </lineage>
</organism>
<name>A0A2H0V890_9BACT</name>
<evidence type="ECO:0000313" key="2">
    <source>
        <dbReference type="Proteomes" id="UP000229972"/>
    </source>
</evidence>
<dbReference type="AlphaFoldDB" id="A0A2H0V890"/>
<evidence type="ECO:0000313" key="1">
    <source>
        <dbReference type="EMBL" id="PIR95281.1"/>
    </source>
</evidence>
<gene>
    <name evidence="1" type="ORF">COT93_03245</name>
</gene>
<dbReference type="EMBL" id="PFAL01000030">
    <property type="protein sequence ID" value="PIR95281.1"/>
    <property type="molecule type" value="Genomic_DNA"/>
</dbReference>
<proteinExistence type="predicted"/>